<dbReference type="AlphaFoldDB" id="A0A8J3DHA8"/>
<accession>A0A8J3DHA8</accession>
<comment type="caution">
    <text evidence="1">The sequence shown here is derived from an EMBL/GenBank/DDBJ whole genome shotgun (WGS) entry which is preliminary data.</text>
</comment>
<keyword evidence="2" id="KW-1185">Reference proteome</keyword>
<reference evidence="1" key="2">
    <citation type="submission" date="2020-09" db="EMBL/GenBank/DDBJ databases">
        <authorList>
            <person name="Sun Q."/>
            <person name="Kim S."/>
        </authorList>
    </citation>
    <scope>NUCLEOTIDE SEQUENCE</scope>
    <source>
        <strain evidence="1">KCTC 12870</strain>
    </source>
</reference>
<gene>
    <name evidence="1" type="ORF">GCM10007047_18210</name>
</gene>
<dbReference type="Proteomes" id="UP000642829">
    <property type="component" value="Unassembled WGS sequence"/>
</dbReference>
<sequence length="107" mass="11394">MDRTAINTQLVSILTDDGIAYVLTRQDASTIDFNAMPDESGLPPEQIEGYSPVNANAGLLSAVATTFGGNNPKPNEKITGDGKSYKVAYSHQPPGDPVMRIIVEPMS</sequence>
<protein>
    <submittedName>
        <fullName evidence="1">Uncharacterized protein</fullName>
    </submittedName>
</protein>
<organism evidence="1 2">
    <name type="scientific">Cerasicoccus arenae</name>
    <dbReference type="NCBI Taxonomy" id="424488"/>
    <lineage>
        <taxon>Bacteria</taxon>
        <taxon>Pseudomonadati</taxon>
        <taxon>Verrucomicrobiota</taxon>
        <taxon>Opitutia</taxon>
        <taxon>Puniceicoccales</taxon>
        <taxon>Cerasicoccaceae</taxon>
        <taxon>Cerasicoccus</taxon>
    </lineage>
</organism>
<evidence type="ECO:0000313" key="2">
    <source>
        <dbReference type="Proteomes" id="UP000642829"/>
    </source>
</evidence>
<dbReference type="RefSeq" id="WP_189514315.1">
    <property type="nucleotide sequence ID" value="NZ_BMXG01000010.1"/>
</dbReference>
<evidence type="ECO:0000313" key="1">
    <source>
        <dbReference type="EMBL" id="GHC02062.1"/>
    </source>
</evidence>
<proteinExistence type="predicted"/>
<dbReference type="EMBL" id="BMXG01000010">
    <property type="protein sequence ID" value="GHC02062.1"/>
    <property type="molecule type" value="Genomic_DNA"/>
</dbReference>
<name>A0A8J3DHA8_9BACT</name>
<reference evidence="1" key="1">
    <citation type="journal article" date="2014" name="Int. J. Syst. Evol. Microbiol.">
        <title>Complete genome sequence of Corynebacterium casei LMG S-19264T (=DSM 44701T), isolated from a smear-ripened cheese.</title>
        <authorList>
            <consortium name="US DOE Joint Genome Institute (JGI-PGF)"/>
            <person name="Walter F."/>
            <person name="Albersmeier A."/>
            <person name="Kalinowski J."/>
            <person name="Ruckert C."/>
        </authorList>
    </citation>
    <scope>NUCLEOTIDE SEQUENCE</scope>
    <source>
        <strain evidence="1">KCTC 12870</strain>
    </source>
</reference>